<sequence length="400" mass="43818">MTFDARQSIDQGFQLLALRLEPIIADRLASVLGGLPWTTVLSELDRAAGRRAYEYATGDPQAQLKVLTQRLGALGFPFDDHTRATSILGGELRIMRNRLAHNGQLDVLDAWRAHDFIVRLLERFDDELGVVEAVSLRDAAFATLVEQHGIAVHARPVEPDGVPTRVSGPDFTIARRTGEPDPDEEPAFSLRSPLAPGPTLDFTGDGTSTPVHGAAGRSEAAFEPWTVVPIGEPAELDELPKKAVKEKVRAVAREVVEFEGPVHLDRVAALVAASFGLKRLHAGRAKKLSYQIRQAVLVDGDRFAWPDGVDRESWRDYRPSQDPSRRFTDISPVEIANAMRSLQQESPELTIAEIEVAVLELFGRKRRTSAHVAHLAKARSLLKESDDDLSTTGQGTGDAS</sequence>
<evidence type="ECO:0000259" key="1">
    <source>
        <dbReference type="Pfam" id="PF11784"/>
    </source>
</evidence>
<dbReference type="Pfam" id="PF11784">
    <property type="entry name" value="DUF3320"/>
    <property type="match status" value="1"/>
</dbReference>
<comment type="caution">
    <text evidence="3">The sequence shown here is derived from an EMBL/GenBank/DDBJ whole genome shotgun (WGS) entry which is preliminary data.</text>
</comment>
<accession>A0A1B9NG73</accession>
<dbReference type="InterPro" id="IPR041650">
    <property type="entry name" value="HEPN_Swt1"/>
</dbReference>
<reference evidence="3 4" key="1">
    <citation type="submission" date="2016-05" db="EMBL/GenBank/DDBJ databases">
        <authorList>
            <person name="Lavstsen T."/>
            <person name="Jespersen J.S."/>
        </authorList>
    </citation>
    <scope>NUCLEOTIDE SEQUENCE [LARGE SCALE GENOMIC DNA]</scope>
    <source>
        <strain evidence="3 4">YLB-01</strain>
    </source>
</reference>
<proteinExistence type="predicted"/>
<dbReference type="RefSeq" id="WP_067022876.1">
    <property type="nucleotide sequence ID" value="NZ_CP038256.1"/>
</dbReference>
<protein>
    <submittedName>
        <fullName evidence="3">Uncharacterized protein</fullName>
    </submittedName>
</protein>
<dbReference type="EMBL" id="LXMD01000012">
    <property type="protein sequence ID" value="OCG75609.1"/>
    <property type="molecule type" value="Genomic_DNA"/>
</dbReference>
<dbReference type="AlphaFoldDB" id="A0A1B9NG73"/>
<feature type="domain" description="Swt1-like HEPN" evidence="2">
    <location>
        <begin position="11"/>
        <end position="123"/>
    </location>
</feature>
<evidence type="ECO:0000313" key="4">
    <source>
        <dbReference type="Proteomes" id="UP000093355"/>
    </source>
</evidence>
<keyword evidence="4" id="KW-1185">Reference proteome</keyword>
<evidence type="ECO:0000259" key="2">
    <source>
        <dbReference type="Pfam" id="PF18731"/>
    </source>
</evidence>
<dbReference type="InterPro" id="IPR021754">
    <property type="entry name" value="DUF3320"/>
</dbReference>
<dbReference type="Pfam" id="PF18731">
    <property type="entry name" value="HEPN_Swt1"/>
    <property type="match status" value="1"/>
</dbReference>
<evidence type="ECO:0000313" key="3">
    <source>
        <dbReference type="EMBL" id="OCG75609.1"/>
    </source>
</evidence>
<feature type="domain" description="DUF3320" evidence="1">
    <location>
        <begin position="237"/>
        <end position="280"/>
    </location>
</feature>
<organism evidence="3 4">
    <name type="scientific">Microbacterium sediminis</name>
    <dbReference type="NCBI Taxonomy" id="904291"/>
    <lineage>
        <taxon>Bacteria</taxon>
        <taxon>Bacillati</taxon>
        <taxon>Actinomycetota</taxon>
        <taxon>Actinomycetes</taxon>
        <taxon>Micrococcales</taxon>
        <taxon>Microbacteriaceae</taxon>
        <taxon>Microbacterium</taxon>
    </lineage>
</organism>
<dbReference type="OrthoDB" id="9757917at2"/>
<dbReference type="STRING" id="904291.A7J15_00680"/>
<name>A0A1B9NG73_9MICO</name>
<gene>
    <name evidence="3" type="ORF">A7J15_00680</name>
</gene>
<dbReference type="Proteomes" id="UP000093355">
    <property type="component" value="Unassembled WGS sequence"/>
</dbReference>